<evidence type="ECO:0000313" key="1">
    <source>
        <dbReference type="EMBL" id="NVZ10082.1"/>
    </source>
</evidence>
<gene>
    <name evidence="1" type="ORF">HW932_12510</name>
</gene>
<dbReference type="EMBL" id="JABZEO010000007">
    <property type="protein sequence ID" value="NVZ10082.1"/>
    <property type="molecule type" value="Genomic_DNA"/>
</dbReference>
<protein>
    <submittedName>
        <fullName evidence="1">Uncharacterized protein</fullName>
    </submittedName>
</protein>
<dbReference type="Proteomes" id="UP000592294">
    <property type="component" value="Unassembled WGS sequence"/>
</dbReference>
<name>A0A850RFY6_9GAMM</name>
<sequence>MPTVTLKRQSTDEANVSLRDVWYDIYVDGEYVTSRNDICDALDLKAELEQSGTTEPESE</sequence>
<comment type="caution">
    <text evidence="1">The sequence shown here is derived from an EMBL/GenBank/DDBJ whole genome shotgun (WGS) entry which is preliminary data.</text>
</comment>
<dbReference type="RefSeq" id="WP_176976815.1">
    <property type="nucleotide sequence ID" value="NZ_JABZEO010000007.1"/>
</dbReference>
<organism evidence="1 2">
    <name type="scientific">Allochromatium humboldtianum</name>
    <dbReference type="NCBI Taxonomy" id="504901"/>
    <lineage>
        <taxon>Bacteria</taxon>
        <taxon>Pseudomonadati</taxon>
        <taxon>Pseudomonadota</taxon>
        <taxon>Gammaproteobacteria</taxon>
        <taxon>Chromatiales</taxon>
        <taxon>Chromatiaceae</taxon>
        <taxon>Allochromatium</taxon>
    </lineage>
</organism>
<evidence type="ECO:0000313" key="2">
    <source>
        <dbReference type="Proteomes" id="UP000592294"/>
    </source>
</evidence>
<accession>A0A850RFY6</accession>
<dbReference type="AlphaFoldDB" id="A0A850RFY6"/>
<reference evidence="1 2" key="1">
    <citation type="submission" date="2020-06" db="EMBL/GenBank/DDBJ databases">
        <title>Whole-genome sequence of Allochromatium humboldtianum DSM 21881, type strain.</title>
        <authorList>
            <person name="Kyndt J.A."/>
            <person name="Meyer T.E."/>
        </authorList>
    </citation>
    <scope>NUCLEOTIDE SEQUENCE [LARGE SCALE GENOMIC DNA]</scope>
    <source>
        <strain evidence="1 2">DSM 21881</strain>
    </source>
</reference>
<keyword evidence="2" id="KW-1185">Reference proteome</keyword>
<proteinExistence type="predicted"/>